<dbReference type="InterPro" id="IPR017850">
    <property type="entry name" value="Alkaline_phosphatase_core_sf"/>
</dbReference>
<dbReference type="InterPro" id="IPR001952">
    <property type="entry name" value="Alkaline_phosphatase"/>
</dbReference>
<evidence type="ECO:0000256" key="4">
    <source>
        <dbReference type="RuleBase" id="RU003946"/>
    </source>
</evidence>
<dbReference type="Pfam" id="PF00245">
    <property type="entry name" value="Alk_phosphatase"/>
    <property type="match status" value="1"/>
</dbReference>
<evidence type="ECO:0000256" key="2">
    <source>
        <dbReference type="ARBA" id="ARBA00022553"/>
    </source>
</evidence>
<name>A0A0C2DGH5_9BILA</name>
<keyword evidence="2" id="KW-0597">Phosphoprotein</keyword>
<keyword evidence="3" id="KW-0479">Metal-binding</keyword>
<dbReference type="EMBL" id="KN730023">
    <property type="protein sequence ID" value="KIH61557.1"/>
    <property type="molecule type" value="Genomic_DNA"/>
</dbReference>
<organism evidence="5 6">
    <name type="scientific">Ancylostoma duodenale</name>
    <dbReference type="NCBI Taxonomy" id="51022"/>
    <lineage>
        <taxon>Eukaryota</taxon>
        <taxon>Metazoa</taxon>
        <taxon>Ecdysozoa</taxon>
        <taxon>Nematoda</taxon>
        <taxon>Chromadorea</taxon>
        <taxon>Rhabditida</taxon>
        <taxon>Rhabditina</taxon>
        <taxon>Rhabditomorpha</taxon>
        <taxon>Strongyloidea</taxon>
        <taxon>Ancylostomatidae</taxon>
        <taxon>Ancylostomatinae</taxon>
        <taxon>Ancylostoma</taxon>
    </lineage>
</organism>
<proteinExistence type="inferred from homology"/>
<feature type="binding site" evidence="3">
    <location>
        <position position="44"/>
    </location>
    <ligand>
        <name>Mg(2+)</name>
        <dbReference type="ChEBI" id="CHEBI:18420"/>
    </ligand>
</feature>
<dbReference type="PANTHER" id="PTHR11596:SF5">
    <property type="entry name" value="ALKALINE PHOSPHATASE"/>
    <property type="match status" value="1"/>
</dbReference>
<comment type="cofactor">
    <cofactor evidence="3">
        <name>Mg(2+)</name>
        <dbReference type="ChEBI" id="CHEBI:18420"/>
    </cofactor>
    <text evidence="3">Binds 1 Mg(2+) ion.</text>
</comment>
<keyword evidence="3" id="KW-0460">Magnesium</keyword>
<dbReference type="PRINTS" id="PR00113">
    <property type="entry name" value="ALKPHPHTASE"/>
</dbReference>
<reference evidence="5 6" key="1">
    <citation type="submission" date="2013-12" db="EMBL/GenBank/DDBJ databases">
        <title>Draft genome of the parsitic nematode Ancylostoma duodenale.</title>
        <authorList>
            <person name="Mitreva M."/>
        </authorList>
    </citation>
    <scope>NUCLEOTIDE SEQUENCE [LARGE SCALE GENOMIC DNA]</scope>
    <source>
        <strain evidence="5 6">Zhejiang</strain>
    </source>
</reference>
<dbReference type="SUPFAM" id="SSF53649">
    <property type="entry name" value="Alkaline phosphatase-like"/>
    <property type="match status" value="1"/>
</dbReference>
<dbReference type="GO" id="GO:0004035">
    <property type="term" value="F:alkaline phosphatase activity"/>
    <property type="evidence" value="ECO:0007669"/>
    <property type="project" value="UniProtKB-EC"/>
</dbReference>
<comment type="similarity">
    <text evidence="4">Belongs to the alkaline phosphatase family.</text>
</comment>
<dbReference type="Proteomes" id="UP000054047">
    <property type="component" value="Unassembled WGS sequence"/>
</dbReference>
<gene>
    <name evidence="5" type="ORF">ANCDUO_08172</name>
</gene>
<accession>A0A0C2DGH5</accession>
<keyword evidence="6" id="KW-1185">Reference proteome</keyword>
<evidence type="ECO:0000313" key="6">
    <source>
        <dbReference type="Proteomes" id="UP000054047"/>
    </source>
</evidence>
<dbReference type="Gene3D" id="3.40.720.10">
    <property type="entry name" value="Alkaline Phosphatase, subunit A"/>
    <property type="match status" value="1"/>
</dbReference>
<dbReference type="GO" id="GO:0046872">
    <property type="term" value="F:metal ion binding"/>
    <property type="evidence" value="ECO:0007669"/>
    <property type="project" value="UniProtKB-KW"/>
</dbReference>
<evidence type="ECO:0000256" key="1">
    <source>
        <dbReference type="ARBA" id="ARBA00012647"/>
    </source>
</evidence>
<dbReference type="EC" id="3.1.3.1" evidence="1"/>
<feature type="binding site" evidence="3">
    <location>
        <position position="42"/>
    </location>
    <ligand>
        <name>Mg(2+)</name>
        <dbReference type="ChEBI" id="CHEBI:18420"/>
    </ligand>
</feature>
<sequence>MVPKSGTVCAKGADLHVTDGIVENALEKGLDVGFVTNARITHATPGALYAKGLHRDVEYDGAAKKLGAAECNDIAKQLLSYPASEFKVMMGGGADFLMEKARGGMREDGMNIDLEWSKLSGSRRVLGDKGDLQGVTASSENLL</sequence>
<evidence type="ECO:0000313" key="5">
    <source>
        <dbReference type="EMBL" id="KIH61557.1"/>
    </source>
</evidence>
<evidence type="ECO:0000256" key="3">
    <source>
        <dbReference type="PIRSR" id="PIRSR601952-2"/>
    </source>
</evidence>
<dbReference type="AlphaFoldDB" id="A0A0C2DGH5"/>
<feature type="non-terminal residue" evidence="5">
    <location>
        <position position="143"/>
    </location>
</feature>
<protein>
    <recommendedName>
        <fullName evidence="1">alkaline phosphatase</fullName>
        <ecNumber evidence="1">3.1.3.1</ecNumber>
    </recommendedName>
</protein>
<dbReference type="PANTHER" id="PTHR11596">
    <property type="entry name" value="ALKALINE PHOSPHATASE"/>
    <property type="match status" value="1"/>
</dbReference>
<dbReference type="OrthoDB" id="5818554at2759"/>